<protein>
    <submittedName>
        <fullName evidence="1">Uncharacterized protein</fullName>
    </submittedName>
</protein>
<sequence length="73" mass="8205">MRLRRTLKTGARRRACLDLLGQYNLLDLCTDANRDGDLRGKVARMIGLGDRWQKLHYSSTVPISDGMSASGPW</sequence>
<comment type="caution">
    <text evidence="1">The sequence shown here is derived from an EMBL/GenBank/DDBJ whole genome shotgun (WGS) entry which is preliminary data.</text>
</comment>
<gene>
    <name evidence="1" type="ORF">C2845_PM06G10810</name>
</gene>
<dbReference type="EMBL" id="PQIB02000009">
    <property type="protein sequence ID" value="RLM97945.1"/>
    <property type="molecule type" value="Genomic_DNA"/>
</dbReference>
<dbReference type="STRING" id="4540.A0A3L6R6J9"/>
<keyword evidence="2" id="KW-1185">Reference proteome</keyword>
<proteinExistence type="predicted"/>
<organism evidence="1 2">
    <name type="scientific">Panicum miliaceum</name>
    <name type="common">Proso millet</name>
    <name type="synonym">Broomcorn millet</name>
    <dbReference type="NCBI Taxonomy" id="4540"/>
    <lineage>
        <taxon>Eukaryota</taxon>
        <taxon>Viridiplantae</taxon>
        <taxon>Streptophyta</taxon>
        <taxon>Embryophyta</taxon>
        <taxon>Tracheophyta</taxon>
        <taxon>Spermatophyta</taxon>
        <taxon>Magnoliopsida</taxon>
        <taxon>Liliopsida</taxon>
        <taxon>Poales</taxon>
        <taxon>Poaceae</taxon>
        <taxon>PACMAD clade</taxon>
        <taxon>Panicoideae</taxon>
        <taxon>Panicodae</taxon>
        <taxon>Paniceae</taxon>
        <taxon>Panicinae</taxon>
        <taxon>Panicum</taxon>
        <taxon>Panicum sect. Panicum</taxon>
    </lineage>
</organism>
<dbReference type="Proteomes" id="UP000275267">
    <property type="component" value="Unassembled WGS sequence"/>
</dbReference>
<accession>A0A3L6R6J9</accession>
<evidence type="ECO:0000313" key="1">
    <source>
        <dbReference type="EMBL" id="RLM97945.1"/>
    </source>
</evidence>
<name>A0A3L6R6J9_PANMI</name>
<evidence type="ECO:0000313" key="2">
    <source>
        <dbReference type="Proteomes" id="UP000275267"/>
    </source>
</evidence>
<reference evidence="2" key="1">
    <citation type="journal article" date="2019" name="Nat. Commun.">
        <title>The genome of broomcorn millet.</title>
        <authorList>
            <person name="Zou C."/>
            <person name="Miki D."/>
            <person name="Li D."/>
            <person name="Tang Q."/>
            <person name="Xiao L."/>
            <person name="Rajput S."/>
            <person name="Deng P."/>
            <person name="Jia W."/>
            <person name="Huang R."/>
            <person name="Zhang M."/>
            <person name="Sun Y."/>
            <person name="Hu J."/>
            <person name="Fu X."/>
            <person name="Schnable P.S."/>
            <person name="Li F."/>
            <person name="Zhang H."/>
            <person name="Feng B."/>
            <person name="Zhu X."/>
            <person name="Liu R."/>
            <person name="Schnable J.C."/>
            <person name="Zhu J.-K."/>
            <person name="Zhang H."/>
        </authorList>
    </citation>
    <scope>NUCLEOTIDE SEQUENCE [LARGE SCALE GENOMIC DNA]</scope>
</reference>
<dbReference type="AlphaFoldDB" id="A0A3L6R6J9"/>